<gene>
    <name evidence="1" type="ORF">POL58_07260</name>
</gene>
<keyword evidence="2" id="KW-1185">Reference proteome</keyword>
<sequence length="135" mass="14430">MTGRSMDALLAALAGHEERARIDARTPEAHADARARLLAAVATLDGPELATMKTALAHPEAFILERLDPLLGPAVARRALDLTRAVERPIAWPDVTAIGASLFAHLRPLVGEDIAGLVRQQLALGTLLWSELCES</sequence>
<proteinExistence type="predicted"/>
<protein>
    <submittedName>
        <fullName evidence="1">Uncharacterized protein</fullName>
    </submittedName>
</protein>
<dbReference type="Proteomes" id="UP001217838">
    <property type="component" value="Unassembled WGS sequence"/>
</dbReference>
<organism evidence="1 2">
    <name type="scientific">Nannocystis radixulma</name>
    <dbReference type="NCBI Taxonomy" id="2995305"/>
    <lineage>
        <taxon>Bacteria</taxon>
        <taxon>Pseudomonadati</taxon>
        <taxon>Myxococcota</taxon>
        <taxon>Polyangia</taxon>
        <taxon>Nannocystales</taxon>
        <taxon>Nannocystaceae</taxon>
        <taxon>Nannocystis</taxon>
    </lineage>
</organism>
<dbReference type="EMBL" id="JAQNDN010000002">
    <property type="protein sequence ID" value="MDC0667528.1"/>
    <property type="molecule type" value="Genomic_DNA"/>
</dbReference>
<evidence type="ECO:0000313" key="1">
    <source>
        <dbReference type="EMBL" id="MDC0667528.1"/>
    </source>
</evidence>
<evidence type="ECO:0000313" key="2">
    <source>
        <dbReference type="Proteomes" id="UP001217838"/>
    </source>
</evidence>
<accession>A0ABT5B0A6</accession>
<comment type="caution">
    <text evidence="1">The sequence shown here is derived from an EMBL/GenBank/DDBJ whole genome shotgun (WGS) entry which is preliminary data.</text>
</comment>
<reference evidence="1 2" key="1">
    <citation type="submission" date="2022-11" db="EMBL/GenBank/DDBJ databases">
        <title>Minimal conservation of predation-associated metabolite biosynthetic gene clusters underscores biosynthetic potential of Myxococcota including descriptions for ten novel species: Archangium lansinium sp. nov., Myxococcus landrumus sp. nov., Nannocystis bai.</title>
        <authorList>
            <person name="Ahearne A."/>
            <person name="Stevens C."/>
            <person name="Dowd S."/>
        </authorList>
    </citation>
    <scope>NUCLEOTIDE SEQUENCE [LARGE SCALE GENOMIC DNA]</scope>
    <source>
        <strain evidence="1 2">NCELM</strain>
    </source>
</reference>
<dbReference type="RefSeq" id="WP_271995648.1">
    <property type="nucleotide sequence ID" value="NZ_JAQNDN010000002.1"/>
</dbReference>
<name>A0ABT5B0A6_9BACT</name>